<gene>
    <name evidence="2" type="ORF">AFUS01_LOCUS8795</name>
</gene>
<dbReference type="EMBL" id="CAJVCH010061624">
    <property type="protein sequence ID" value="CAG7719471.1"/>
    <property type="molecule type" value="Genomic_DNA"/>
</dbReference>
<comment type="caution">
    <text evidence="2">The sequence shown here is derived from an EMBL/GenBank/DDBJ whole genome shotgun (WGS) entry which is preliminary data.</text>
</comment>
<dbReference type="Proteomes" id="UP000708208">
    <property type="component" value="Unassembled WGS sequence"/>
</dbReference>
<feature type="transmembrane region" description="Helical" evidence="1">
    <location>
        <begin position="49"/>
        <end position="70"/>
    </location>
</feature>
<name>A0A8J2JGW3_9HEXA</name>
<protein>
    <submittedName>
        <fullName evidence="2">Uncharacterized protein</fullName>
    </submittedName>
</protein>
<keyword evidence="1" id="KW-0812">Transmembrane</keyword>
<sequence>MLAGEPNPVRTGLSNSIANSEELLALGSSGSEEIARAFFWISPYWNWNIFFVVICFALMPVTLLWLYIIYPPGKYYSNVPPPPQYVGWAKHNFTDHDSFFADLLR</sequence>
<keyword evidence="1" id="KW-0472">Membrane</keyword>
<organism evidence="2 3">
    <name type="scientific">Allacma fusca</name>
    <dbReference type="NCBI Taxonomy" id="39272"/>
    <lineage>
        <taxon>Eukaryota</taxon>
        <taxon>Metazoa</taxon>
        <taxon>Ecdysozoa</taxon>
        <taxon>Arthropoda</taxon>
        <taxon>Hexapoda</taxon>
        <taxon>Collembola</taxon>
        <taxon>Symphypleona</taxon>
        <taxon>Sminthuridae</taxon>
        <taxon>Allacma</taxon>
    </lineage>
</organism>
<keyword evidence="1" id="KW-1133">Transmembrane helix</keyword>
<proteinExistence type="predicted"/>
<evidence type="ECO:0000313" key="3">
    <source>
        <dbReference type="Proteomes" id="UP000708208"/>
    </source>
</evidence>
<evidence type="ECO:0000256" key="1">
    <source>
        <dbReference type="SAM" id="Phobius"/>
    </source>
</evidence>
<keyword evidence="3" id="KW-1185">Reference proteome</keyword>
<accession>A0A8J2JGW3</accession>
<reference evidence="2" key="1">
    <citation type="submission" date="2021-06" db="EMBL/GenBank/DDBJ databases">
        <authorList>
            <person name="Hodson N. C."/>
            <person name="Mongue J. A."/>
            <person name="Jaron S. K."/>
        </authorList>
    </citation>
    <scope>NUCLEOTIDE SEQUENCE</scope>
</reference>
<dbReference type="AlphaFoldDB" id="A0A8J2JGW3"/>
<evidence type="ECO:0000313" key="2">
    <source>
        <dbReference type="EMBL" id="CAG7719471.1"/>
    </source>
</evidence>